<dbReference type="PANTHER" id="PTHR18952">
    <property type="entry name" value="CARBONIC ANHYDRASE"/>
    <property type="match status" value="1"/>
</dbReference>
<evidence type="ECO:0000313" key="3">
    <source>
        <dbReference type="EMBL" id="CAA3033179.1"/>
    </source>
</evidence>
<dbReference type="GO" id="GO:0006730">
    <property type="term" value="P:one-carbon metabolic process"/>
    <property type="evidence" value="ECO:0007669"/>
    <property type="project" value="TreeGrafter"/>
</dbReference>
<dbReference type="Pfam" id="PF00194">
    <property type="entry name" value="Carb_anhydrase"/>
    <property type="match status" value="1"/>
</dbReference>
<dbReference type="PROSITE" id="PS51144">
    <property type="entry name" value="ALPHA_CA_2"/>
    <property type="match status" value="1"/>
</dbReference>
<dbReference type="InterPro" id="IPR001148">
    <property type="entry name" value="CA_dom"/>
</dbReference>
<dbReference type="InterPro" id="IPR036398">
    <property type="entry name" value="CA_dom_sf"/>
</dbReference>
<reference evidence="3 4" key="1">
    <citation type="submission" date="2019-12" db="EMBL/GenBank/DDBJ databases">
        <authorList>
            <person name="Alioto T."/>
            <person name="Alioto T."/>
            <person name="Gomez Garrido J."/>
        </authorList>
    </citation>
    <scope>NUCLEOTIDE SEQUENCE [LARGE SCALE GENOMIC DNA]</scope>
</reference>
<feature type="region of interest" description="Disordered" evidence="1">
    <location>
        <begin position="446"/>
        <end position="466"/>
    </location>
</feature>
<protein>
    <recommendedName>
        <fullName evidence="2">Alpha-carbonic anhydrase domain-containing protein</fullName>
    </recommendedName>
</protein>
<feature type="domain" description="Alpha-carbonic anhydrase" evidence="2">
    <location>
        <begin position="161"/>
        <end position="579"/>
    </location>
</feature>
<dbReference type="Gramene" id="OE9A051545T1">
    <property type="protein sequence ID" value="OE9A051545C1"/>
    <property type="gene ID" value="OE9A051545"/>
</dbReference>
<gene>
    <name evidence="3" type="ORF">OLEA9_A051545</name>
</gene>
<sequence length="789" mass="86593">MDFVPFAFPRFALVFSLRPSPQESFRAGRNQGDREKVRESIPRPNLGARQRTQENSLTVPRLASEFLENTSGTREASSCQSVGGAAPSNCDIFLFQRNVLSARAQPPRKRRTSLRGWVPSSKTKAPRALPRVNKTCAQSPRAGRAACLVRPGLEFEFEFEFGWAKKRPTRPEYWNINKHWRLCSAGRKQSPVNIRTDRLVFDHLLGPLEFDWQRAVGGANQLGSSASFRPHNHHHRQPATSSSADGQQHQQQQQGTIPGRLINSGRGVELWLERASPFDSPPAVAHNSVATTKSTQIDHSHQRPNNEQPGGPSAQYEQLILARGPLAYEYKLFKIELHSASAVNGAPPPVDDDDDDDEQKGDNPLAEAQVEKTPEARGGGGGGAHLPARTSEHLINGRPFEAEVQLHFYNKHLAPGGARDALRMANEQPLGSLFAVISVFIAPHDATGDNSQDSEAGPNSTGGEPLDFLLERLDELQGVAQTSTTTATRGHHELDLLLRRADLEALLVDTRQYVTYQGSMNRPPCAESVDWIILNKALKVRARKLARLFEIPPKSSPASLAENVRPAVPLNGRLLRTTISNLRGPASSNQQHRPVAHAGQAAKCALLAQDARQKIDFRARSLGDVASLAGARNGRKPSEAQEHGKLLNGRKRRPARRLLSLNFILGQPGRAFHASRGRSAGLMQSKHDYNAPWTLAAGPSSGSRMAPPPRGQIRTRALSLNSPGLPIKSRRAKVEYHLAACRPWQAGLGLWRAIVLSLGLLGRFVRGEALVRPLDSCSAWLIARKPRQA</sequence>
<feature type="compositionally biased region" description="Polar residues" evidence="1">
    <location>
        <begin position="448"/>
        <end position="462"/>
    </location>
</feature>
<evidence type="ECO:0000256" key="1">
    <source>
        <dbReference type="SAM" id="MobiDB-lite"/>
    </source>
</evidence>
<accession>A0A8S0VPB5</accession>
<dbReference type="InterPro" id="IPR023561">
    <property type="entry name" value="Carbonic_anhydrase_a-class"/>
</dbReference>
<evidence type="ECO:0000313" key="4">
    <source>
        <dbReference type="Proteomes" id="UP000594638"/>
    </source>
</evidence>
<evidence type="ECO:0000259" key="2">
    <source>
        <dbReference type="PROSITE" id="PS51144"/>
    </source>
</evidence>
<feature type="region of interest" description="Disordered" evidence="1">
    <location>
        <begin position="630"/>
        <end position="651"/>
    </location>
</feature>
<comment type="caution">
    <text evidence="3">The sequence shown here is derived from an EMBL/GenBank/DDBJ whole genome shotgun (WGS) entry which is preliminary data.</text>
</comment>
<dbReference type="AlphaFoldDB" id="A0A8S0VPB5"/>
<dbReference type="PANTHER" id="PTHR18952:SF208">
    <property type="entry name" value="CARBONIC ANHYDRASE XA-RELATED"/>
    <property type="match status" value="1"/>
</dbReference>
<feature type="compositionally biased region" description="Basic and acidic residues" evidence="1">
    <location>
        <begin position="31"/>
        <end position="41"/>
    </location>
</feature>
<keyword evidence="4" id="KW-1185">Reference proteome</keyword>
<dbReference type="Gene3D" id="3.10.200.10">
    <property type="entry name" value="Alpha carbonic anhydrase"/>
    <property type="match status" value="2"/>
</dbReference>
<feature type="region of interest" description="Disordered" evidence="1">
    <location>
        <begin position="22"/>
        <end position="56"/>
    </location>
</feature>
<feature type="region of interest" description="Disordered" evidence="1">
    <location>
        <begin position="342"/>
        <end position="389"/>
    </location>
</feature>
<feature type="compositionally biased region" description="Acidic residues" evidence="1">
    <location>
        <begin position="350"/>
        <end position="359"/>
    </location>
</feature>
<dbReference type="SMART" id="SM01057">
    <property type="entry name" value="Carb_anhydrase"/>
    <property type="match status" value="1"/>
</dbReference>
<feature type="region of interest" description="Disordered" evidence="1">
    <location>
        <begin position="105"/>
        <end position="125"/>
    </location>
</feature>
<proteinExistence type="predicted"/>
<dbReference type="Proteomes" id="UP000594638">
    <property type="component" value="Unassembled WGS sequence"/>
</dbReference>
<dbReference type="GO" id="GO:0004089">
    <property type="term" value="F:carbonate dehydratase activity"/>
    <property type="evidence" value="ECO:0007669"/>
    <property type="project" value="InterPro"/>
</dbReference>
<feature type="region of interest" description="Disordered" evidence="1">
    <location>
        <begin position="278"/>
        <end position="314"/>
    </location>
</feature>
<dbReference type="GO" id="GO:0008270">
    <property type="term" value="F:zinc ion binding"/>
    <property type="evidence" value="ECO:0007669"/>
    <property type="project" value="InterPro"/>
</dbReference>
<feature type="region of interest" description="Disordered" evidence="1">
    <location>
        <begin position="221"/>
        <end position="262"/>
    </location>
</feature>
<name>A0A8S0VPB5_OLEEU</name>
<dbReference type="SUPFAM" id="SSF51069">
    <property type="entry name" value="Carbonic anhydrase"/>
    <property type="match status" value="2"/>
</dbReference>
<dbReference type="EMBL" id="CACTIH010009940">
    <property type="protein sequence ID" value="CAA3033179.1"/>
    <property type="molecule type" value="Genomic_DNA"/>
</dbReference>
<feature type="compositionally biased region" description="Basic and acidic residues" evidence="1">
    <location>
        <begin position="636"/>
        <end position="645"/>
    </location>
</feature>
<organism evidence="3 4">
    <name type="scientific">Olea europaea subsp. europaea</name>
    <dbReference type="NCBI Taxonomy" id="158383"/>
    <lineage>
        <taxon>Eukaryota</taxon>
        <taxon>Viridiplantae</taxon>
        <taxon>Streptophyta</taxon>
        <taxon>Embryophyta</taxon>
        <taxon>Tracheophyta</taxon>
        <taxon>Spermatophyta</taxon>
        <taxon>Magnoliopsida</taxon>
        <taxon>eudicotyledons</taxon>
        <taxon>Gunneridae</taxon>
        <taxon>Pentapetalae</taxon>
        <taxon>asterids</taxon>
        <taxon>lamiids</taxon>
        <taxon>Lamiales</taxon>
        <taxon>Oleaceae</taxon>
        <taxon>Oleeae</taxon>
        <taxon>Olea</taxon>
    </lineage>
</organism>
<dbReference type="OrthoDB" id="5978072at2759"/>